<accession>A0A6J2TZG8</accession>
<feature type="domain" description="Glycosyl transferase family 1" evidence="7">
    <location>
        <begin position="211"/>
        <end position="319"/>
    </location>
</feature>
<evidence type="ECO:0000313" key="9">
    <source>
        <dbReference type="Proteomes" id="UP000504634"/>
    </source>
</evidence>
<protein>
    <recommendedName>
        <fullName evidence="5">tRNA-queuosine alpha-mannosyltransferase</fullName>
        <ecNumber evidence="4">2.4.1.110</ecNumber>
    </recommendedName>
</protein>
<keyword evidence="9" id="KW-1185">Reference proteome</keyword>
<evidence type="ECO:0000256" key="4">
    <source>
        <dbReference type="ARBA" id="ARBA00044517"/>
    </source>
</evidence>
<evidence type="ECO:0000259" key="7">
    <source>
        <dbReference type="Pfam" id="PF00534"/>
    </source>
</evidence>
<dbReference type="PANTHER" id="PTHR13615:SF3">
    <property type="entry name" value="GLYCOSYLTRANSFERASE-LIKE DOMAIN-CONTAINING PROTEIN 1"/>
    <property type="match status" value="1"/>
</dbReference>
<proteinExistence type="inferred from homology"/>
<dbReference type="Proteomes" id="UP000504634">
    <property type="component" value="Unplaced"/>
</dbReference>
<evidence type="ECO:0000259" key="8">
    <source>
        <dbReference type="Pfam" id="PF12038"/>
    </source>
</evidence>
<comment type="catalytic activity">
    <reaction evidence="6">
        <text>queuosine(34) in tRNA(Asp) + GDP-alpha-D-mannose = O-4''-alpha-D-mannosylqueuosine(34) in tRNA(Asp) + GDP + H(+)</text>
        <dbReference type="Rhea" id="RHEA:12885"/>
        <dbReference type="Rhea" id="RHEA-COMP:18572"/>
        <dbReference type="Rhea" id="RHEA-COMP:18581"/>
        <dbReference type="ChEBI" id="CHEBI:15378"/>
        <dbReference type="ChEBI" id="CHEBI:57527"/>
        <dbReference type="ChEBI" id="CHEBI:58189"/>
        <dbReference type="ChEBI" id="CHEBI:194431"/>
        <dbReference type="ChEBI" id="CHEBI:194442"/>
        <dbReference type="EC" id="2.4.1.110"/>
    </reaction>
    <physiologicalReaction direction="left-to-right" evidence="6">
        <dbReference type="Rhea" id="RHEA:12886"/>
    </physiologicalReaction>
</comment>
<dbReference type="GO" id="GO:0016438">
    <property type="term" value="F:tRNA-queuosine(34) beta-mannosyltransferase activity"/>
    <property type="evidence" value="ECO:0007669"/>
    <property type="project" value="UniProtKB-EC"/>
</dbReference>
<dbReference type="InterPro" id="IPR051862">
    <property type="entry name" value="GT-like_domain_containing_1"/>
</dbReference>
<dbReference type="OrthoDB" id="10032790at2759"/>
<evidence type="ECO:0000256" key="1">
    <source>
        <dbReference type="ARBA" id="ARBA00009481"/>
    </source>
</evidence>
<evidence type="ECO:0000256" key="6">
    <source>
        <dbReference type="ARBA" id="ARBA00048439"/>
    </source>
</evidence>
<comment type="similarity">
    <text evidence="1">Belongs to the glycosyltransferase group 1 family. Glycosyltransferase 4 subfamily.</text>
</comment>
<reference evidence="10" key="1">
    <citation type="submission" date="2025-08" db="UniProtKB">
        <authorList>
            <consortium name="RefSeq"/>
        </authorList>
    </citation>
    <scope>IDENTIFICATION</scope>
    <source>
        <strain evidence="10">11010-0011.00</strain>
        <tissue evidence="10">Whole body</tissue>
    </source>
</reference>
<evidence type="ECO:0000256" key="5">
    <source>
        <dbReference type="ARBA" id="ARBA00044539"/>
    </source>
</evidence>
<evidence type="ECO:0000256" key="3">
    <source>
        <dbReference type="ARBA" id="ARBA00022679"/>
    </source>
</evidence>
<dbReference type="InterPro" id="IPR001296">
    <property type="entry name" value="Glyco_trans_1"/>
</dbReference>
<evidence type="ECO:0000256" key="2">
    <source>
        <dbReference type="ARBA" id="ARBA00022676"/>
    </source>
</evidence>
<keyword evidence="3" id="KW-0808">Transferase</keyword>
<organism evidence="9 10">
    <name type="scientific">Drosophila lebanonensis</name>
    <name type="common">Fruit fly</name>
    <name type="synonym">Scaptodrosophila lebanonensis</name>
    <dbReference type="NCBI Taxonomy" id="7225"/>
    <lineage>
        <taxon>Eukaryota</taxon>
        <taxon>Metazoa</taxon>
        <taxon>Ecdysozoa</taxon>
        <taxon>Arthropoda</taxon>
        <taxon>Hexapoda</taxon>
        <taxon>Insecta</taxon>
        <taxon>Pterygota</taxon>
        <taxon>Neoptera</taxon>
        <taxon>Endopterygota</taxon>
        <taxon>Diptera</taxon>
        <taxon>Brachycera</taxon>
        <taxon>Muscomorpha</taxon>
        <taxon>Ephydroidea</taxon>
        <taxon>Drosophilidae</taxon>
        <taxon>Scaptodrosophila</taxon>
    </lineage>
</organism>
<sequence length="377" mass="44265">MCAVRDMSAKPPILIIEPFYGGSHKQLIDTLVECLNLADYEIFSLPAKKWHWRARTSALYFSQLIPPEHEYKVLFTSSVLNLAELLGVRPDLVTCRKIVYFHENQLVYPVREVKERDCQYGLNQILTCLAADIVLFNSNFNRTSFLDNVQPFLNIQPDIKLKHIRERIEKKCEVLYYPIKFHAFPNKRHIMDADMNAGIHEEPNCLHLIWPHRWEHDKNPKLLVEVLLELKKRQVDFKVTICGESFQAVPEAFEGIQEKLGTKLINFGYLTREKYIKTLLTGDVVISTAGHEFYGVAMLEATYCGCMPIAPNKLVYPEIYPKENLYNTSNSLIKMLYNWCRNPEVFRKHRDKFFDYFTFDRYSAQHLVPKYLDKMRI</sequence>
<dbReference type="InterPro" id="IPR022701">
    <property type="entry name" value="QTMAN_N"/>
</dbReference>
<dbReference type="GeneID" id="115629229"/>
<dbReference type="Pfam" id="PF12038">
    <property type="entry name" value="QTMAN_N"/>
    <property type="match status" value="1"/>
</dbReference>
<gene>
    <name evidence="10" type="primary">LOC115629229</name>
</gene>
<keyword evidence="2" id="KW-0328">Glycosyltransferase</keyword>
<dbReference type="Pfam" id="PF00534">
    <property type="entry name" value="Glycos_transf_1"/>
    <property type="match status" value="1"/>
</dbReference>
<dbReference type="RefSeq" id="XP_030381499.1">
    <property type="nucleotide sequence ID" value="XM_030525639.1"/>
</dbReference>
<dbReference type="PANTHER" id="PTHR13615">
    <property type="entry name" value="GLYCOSYLTRANSFERASE-LIKE 1"/>
    <property type="match status" value="1"/>
</dbReference>
<feature type="domain" description="tRNA-queuosine alpha-mannosyltransferase N-terminal" evidence="8">
    <location>
        <begin position="13"/>
        <end position="179"/>
    </location>
</feature>
<dbReference type="Gene3D" id="3.40.50.2000">
    <property type="entry name" value="Glycogen Phosphorylase B"/>
    <property type="match status" value="1"/>
</dbReference>
<evidence type="ECO:0000313" key="10">
    <source>
        <dbReference type="RefSeq" id="XP_030381499.1"/>
    </source>
</evidence>
<name>A0A6J2TZG8_DROLE</name>
<dbReference type="CDD" id="cd01635">
    <property type="entry name" value="Glycosyltransferase_GTB-type"/>
    <property type="match status" value="1"/>
</dbReference>
<dbReference type="EC" id="2.4.1.110" evidence="4"/>
<dbReference type="SUPFAM" id="SSF53756">
    <property type="entry name" value="UDP-Glycosyltransferase/glycogen phosphorylase"/>
    <property type="match status" value="1"/>
</dbReference>
<dbReference type="AlphaFoldDB" id="A0A6J2TZG8"/>